<dbReference type="InterPro" id="IPR007236">
    <property type="entry name" value="SlyX"/>
</dbReference>
<proteinExistence type="predicted"/>
<feature type="region of interest" description="Disordered" evidence="2">
    <location>
        <begin position="48"/>
        <end position="69"/>
    </location>
</feature>
<feature type="coiled-coil region" evidence="1">
    <location>
        <begin position="6"/>
        <end position="47"/>
    </location>
</feature>
<evidence type="ECO:0000313" key="3">
    <source>
        <dbReference type="EMBL" id="OJI91759.1"/>
    </source>
</evidence>
<dbReference type="Pfam" id="PF04102">
    <property type="entry name" value="SlyX"/>
    <property type="match status" value="1"/>
</dbReference>
<evidence type="ECO:0000256" key="2">
    <source>
        <dbReference type="SAM" id="MobiDB-lite"/>
    </source>
</evidence>
<accession>A0A1L9NRA3</accession>
<comment type="caution">
    <text evidence="3">The sequence shown here is derived from an EMBL/GenBank/DDBJ whole genome shotgun (WGS) entry which is preliminary data.</text>
</comment>
<dbReference type="EMBL" id="MLCB01000220">
    <property type="protein sequence ID" value="OJI91759.1"/>
    <property type="molecule type" value="Genomic_DNA"/>
</dbReference>
<organism evidence="3 4">
    <name type="scientific">Planktotalea frisia</name>
    <dbReference type="NCBI Taxonomy" id="696762"/>
    <lineage>
        <taxon>Bacteria</taxon>
        <taxon>Pseudomonadati</taxon>
        <taxon>Pseudomonadota</taxon>
        <taxon>Alphaproteobacteria</taxon>
        <taxon>Rhodobacterales</taxon>
        <taxon>Paracoccaceae</taxon>
        <taxon>Planktotalea</taxon>
    </lineage>
</organism>
<evidence type="ECO:0000313" key="4">
    <source>
        <dbReference type="Proteomes" id="UP000184514"/>
    </source>
</evidence>
<dbReference type="AlphaFoldDB" id="A0A1L9NRA3"/>
<gene>
    <name evidence="3" type="primary">slyX</name>
    <name evidence="3" type="ORF">PFRI_40300</name>
</gene>
<protein>
    <submittedName>
        <fullName evidence="3">Protein SlyX</fullName>
    </submittedName>
</protein>
<keyword evidence="4" id="KW-1185">Reference proteome</keyword>
<dbReference type="STRING" id="696762.PFRI_40300"/>
<sequence>MTDIRIQTLEEKIADLLKTTDELSDVVARQEREIAILTHRVQMLMAREGERESQGGGGIVLGDERPPHY</sequence>
<name>A0A1L9NRA3_9RHOB</name>
<dbReference type="RefSeq" id="WP_072632495.1">
    <property type="nucleotide sequence ID" value="NZ_JABBAN010000001.1"/>
</dbReference>
<reference evidence="3 4" key="1">
    <citation type="submission" date="2016-10" db="EMBL/GenBank/DDBJ databases">
        <title>Genome sequence of Planktotalea frisia SH6-1.</title>
        <authorList>
            <person name="Poehlein A."/>
            <person name="Bakenhus I."/>
            <person name="Voget S."/>
            <person name="Brinkhoff T."/>
            <person name="Simon M."/>
        </authorList>
    </citation>
    <scope>NUCLEOTIDE SEQUENCE [LARGE SCALE GENOMIC DNA]</scope>
    <source>
        <strain evidence="3 4">SH6-1</strain>
    </source>
</reference>
<keyword evidence="1" id="KW-0175">Coiled coil</keyword>
<dbReference type="Proteomes" id="UP000184514">
    <property type="component" value="Unassembled WGS sequence"/>
</dbReference>
<evidence type="ECO:0000256" key="1">
    <source>
        <dbReference type="SAM" id="Coils"/>
    </source>
</evidence>